<sequence>MRVYIVLAILIFLFACVSATENDTPLLTHSLTAGQTGRANKRLLRSTRTGEEPEGEERGAVSGLGNLAEKARFWFWKAKGKTPGMIYEKFFKNIDSSKIIGSRKHKLWSNYEKWFNKKQVAAITAAANAAA</sequence>
<comment type="subcellular location">
    <subcellularLocation>
        <location evidence="1 5">Secreted</location>
    </subcellularLocation>
</comment>
<dbReference type="AlphaFoldDB" id="A0A6A3HY99"/>
<evidence type="ECO:0000313" key="7">
    <source>
        <dbReference type="EMBL" id="KAE8972369.1"/>
    </source>
</evidence>
<accession>A0A6A3HY99</accession>
<gene>
    <name evidence="7" type="ORF">PR001_g26631</name>
    <name evidence="8" type="ORF">PR002_g26407</name>
    <name evidence="9" type="ORF">PR003_g27908</name>
</gene>
<evidence type="ECO:0000256" key="1">
    <source>
        <dbReference type="ARBA" id="ARBA00004613"/>
    </source>
</evidence>
<feature type="signal peptide" evidence="5">
    <location>
        <begin position="1"/>
        <end position="19"/>
    </location>
</feature>
<comment type="similarity">
    <text evidence="2 5">Belongs to the RxLR effector family.</text>
</comment>
<dbReference type="EMBL" id="QXFT01004049">
    <property type="protein sequence ID" value="KAE9280627.1"/>
    <property type="molecule type" value="Genomic_DNA"/>
</dbReference>
<organism evidence="8 12">
    <name type="scientific">Phytophthora rubi</name>
    <dbReference type="NCBI Taxonomy" id="129364"/>
    <lineage>
        <taxon>Eukaryota</taxon>
        <taxon>Sar</taxon>
        <taxon>Stramenopiles</taxon>
        <taxon>Oomycota</taxon>
        <taxon>Peronosporomycetes</taxon>
        <taxon>Peronosporales</taxon>
        <taxon>Peronosporaceae</taxon>
        <taxon>Phytophthora</taxon>
    </lineage>
</organism>
<evidence type="ECO:0000313" key="12">
    <source>
        <dbReference type="Proteomes" id="UP000435112"/>
    </source>
</evidence>
<keyword evidence="3 5" id="KW-0964">Secreted</keyword>
<evidence type="ECO:0000256" key="3">
    <source>
        <dbReference type="ARBA" id="ARBA00022525"/>
    </source>
</evidence>
<dbReference type="Proteomes" id="UP000434957">
    <property type="component" value="Unassembled WGS sequence"/>
</dbReference>
<proteinExistence type="inferred from homology"/>
<evidence type="ECO:0000256" key="2">
    <source>
        <dbReference type="ARBA" id="ARBA00010400"/>
    </source>
</evidence>
<protein>
    <recommendedName>
        <fullName evidence="5">RxLR effector protein</fullName>
    </recommendedName>
</protein>
<name>A0A6A3HY99_9STRA</name>
<dbReference type="InterPro" id="IPR031825">
    <property type="entry name" value="RXLR"/>
</dbReference>
<feature type="compositionally biased region" description="Basic and acidic residues" evidence="6">
    <location>
        <begin position="48"/>
        <end position="59"/>
    </location>
</feature>
<dbReference type="EMBL" id="QXFV01004004">
    <property type="protein sequence ID" value="KAE8972369.1"/>
    <property type="molecule type" value="Genomic_DNA"/>
</dbReference>
<comment type="caution">
    <text evidence="8">The sequence shown here is derived from an EMBL/GenBank/DDBJ whole genome shotgun (WGS) entry which is preliminary data.</text>
</comment>
<dbReference type="Pfam" id="PF16810">
    <property type="entry name" value="RXLR"/>
    <property type="match status" value="1"/>
</dbReference>
<dbReference type="Proteomes" id="UP000435112">
    <property type="component" value="Unassembled WGS sequence"/>
</dbReference>
<dbReference type="OrthoDB" id="113429at2759"/>
<evidence type="ECO:0000313" key="9">
    <source>
        <dbReference type="EMBL" id="KAE9280627.1"/>
    </source>
</evidence>
<dbReference type="PROSITE" id="PS51257">
    <property type="entry name" value="PROKAR_LIPOPROTEIN"/>
    <property type="match status" value="1"/>
</dbReference>
<feature type="chain" id="PRO_5036164231" description="RxLR effector protein" evidence="5">
    <location>
        <begin position="20"/>
        <end position="131"/>
    </location>
</feature>
<keyword evidence="11" id="KW-1185">Reference proteome</keyword>
<evidence type="ECO:0000256" key="5">
    <source>
        <dbReference type="RuleBase" id="RU367124"/>
    </source>
</evidence>
<evidence type="ECO:0000256" key="4">
    <source>
        <dbReference type="ARBA" id="ARBA00022729"/>
    </source>
</evidence>
<evidence type="ECO:0000256" key="6">
    <source>
        <dbReference type="SAM" id="MobiDB-lite"/>
    </source>
</evidence>
<feature type="region of interest" description="Disordered" evidence="6">
    <location>
        <begin position="39"/>
        <end position="62"/>
    </location>
</feature>
<reference evidence="10 12" key="1">
    <citation type="submission" date="2018-09" db="EMBL/GenBank/DDBJ databases">
        <title>Genomic investigation of the strawberry pathogen Phytophthora fragariae indicates pathogenicity is determined by transcriptional variation in three key races.</title>
        <authorList>
            <person name="Adams T.M."/>
            <person name="Armitage A.D."/>
            <person name="Sobczyk M.K."/>
            <person name="Bates H.J."/>
            <person name="Dunwell J.M."/>
            <person name="Nellist C.F."/>
            <person name="Harrison R.J."/>
        </authorList>
    </citation>
    <scope>NUCLEOTIDE SEQUENCE [LARGE SCALE GENOMIC DNA]</scope>
    <source>
        <strain evidence="7 10">SCRP249</strain>
        <strain evidence="8 12">SCRP324</strain>
        <strain evidence="9 11">SCRP333</strain>
    </source>
</reference>
<comment type="domain">
    <text evidence="5">The RxLR-dEER motif acts to carry the protein into the host cell cytoplasm through binding to cell surface phosphatidylinositol-3-phosphate.</text>
</comment>
<evidence type="ECO:0000313" key="10">
    <source>
        <dbReference type="Proteomes" id="UP000429607"/>
    </source>
</evidence>
<comment type="function">
    <text evidence="5">Effector that suppresses plant defense responses during pathogen infection.</text>
</comment>
<dbReference type="EMBL" id="QXFU01003784">
    <property type="protein sequence ID" value="KAE8972778.1"/>
    <property type="molecule type" value="Genomic_DNA"/>
</dbReference>
<keyword evidence="4 5" id="KW-0732">Signal</keyword>
<dbReference type="Proteomes" id="UP000429607">
    <property type="component" value="Unassembled WGS sequence"/>
</dbReference>
<evidence type="ECO:0000313" key="11">
    <source>
        <dbReference type="Proteomes" id="UP000434957"/>
    </source>
</evidence>
<evidence type="ECO:0000313" key="8">
    <source>
        <dbReference type="EMBL" id="KAE8972778.1"/>
    </source>
</evidence>